<name>A0ABQ2NEK4_9FLAO</name>
<accession>A0ABQ2NEK4</accession>
<dbReference type="EMBL" id="BMLV01000001">
    <property type="protein sequence ID" value="GGP01403.1"/>
    <property type="molecule type" value="Genomic_DNA"/>
</dbReference>
<dbReference type="Proteomes" id="UP000620064">
    <property type="component" value="Unassembled WGS sequence"/>
</dbReference>
<keyword evidence="2" id="KW-1185">Reference proteome</keyword>
<sequence>MNFLKKIFGAKPDHSASQNHQYIVITLNDRIQPFDRGEYYEDPLDEFLKTNNLGEISGGGTLQDADGEIEFVDIEVELALDVDTNIAVQKIMNFLKTKKIPKNSKITIETTNEVIEFGDNEGLAIYLDGVNLEPEVYQNSDSNFVVSEIKRLIDDKDETVRFWEFPEKTALYFYGDSFVEMNKLIEPFVSTYPLCKNAVIKQIS</sequence>
<proteinExistence type="predicted"/>
<evidence type="ECO:0000313" key="1">
    <source>
        <dbReference type="EMBL" id="GGP01403.1"/>
    </source>
</evidence>
<comment type="caution">
    <text evidence="1">The sequence shown here is derived from an EMBL/GenBank/DDBJ whole genome shotgun (WGS) entry which is preliminary data.</text>
</comment>
<protein>
    <submittedName>
        <fullName evidence="1">Uncharacterized protein</fullName>
    </submittedName>
</protein>
<evidence type="ECO:0000313" key="2">
    <source>
        <dbReference type="Proteomes" id="UP000620064"/>
    </source>
</evidence>
<dbReference type="RefSeq" id="WP_188616180.1">
    <property type="nucleotide sequence ID" value="NZ_BMLV01000001.1"/>
</dbReference>
<reference evidence="2" key="1">
    <citation type="journal article" date="2019" name="Int. J. Syst. Evol. Microbiol.">
        <title>The Global Catalogue of Microorganisms (GCM) 10K type strain sequencing project: providing services to taxonomists for standard genome sequencing and annotation.</title>
        <authorList>
            <consortium name="The Broad Institute Genomics Platform"/>
            <consortium name="The Broad Institute Genome Sequencing Center for Infectious Disease"/>
            <person name="Wu L."/>
            <person name="Ma J."/>
        </authorList>
    </citation>
    <scope>NUCLEOTIDE SEQUENCE [LARGE SCALE GENOMIC DNA]</scope>
    <source>
        <strain evidence="2">CGMCC 1.7656</strain>
    </source>
</reference>
<organism evidence="1 2">
    <name type="scientific">Cloacibacterium rupense</name>
    <dbReference type="NCBI Taxonomy" id="517423"/>
    <lineage>
        <taxon>Bacteria</taxon>
        <taxon>Pseudomonadati</taxon>
        <taxon>Bacteroidota</taxon>
        <taxon>Flavobacteriia</taxon>
        <taxon>Flavobacteriales</taxon>
        <taxon>Weeksellaceae</taxon>
    </lineage>
</organism>
<gene>
    <name evidence="1" type="ORF">GCM10010992_01640</name>
</gene>